<evidence type="ECO:0000256" key="3">
    <source>
        <dbReference type="SAM" id="MobiDB-lite"/>
    </source>
</evidence>
<sequence>MHPEGLDGVKPLTGRQERFVQEYLVDLNATRAAERAGYSPANAPSTGARLKTRPNVKARIAAAMAERTERTRIRQDRVVMELARLAFSDIREFADWDGDGVRIRDSQGMGPEQSACIAEIVETPGKDGRKLRVKLHGKTRALEVLCRHLGLFEKTVRQADGAVFRVLTRIPEPDWDGPHPQDGANVACDPCAASPGEAPGREDAE</sequence>
<dbReference type="InterPro" id="IPR052404">
    <property type="entry name" value="SPP1-like_terminase"/>
</dbReference>
<evidence type="ECO:0000256" key="2">
    <source>
        <dbReference type="ARBA" id="ARBA00023219"/>
    </source>
</evidence>
<keyword evidence="1" id="KW-1188">Viral release from host cell</keyword>
<evidence type="ECO:0000313" key="4">
    <source>
        <dbReference type="EMBL" id="KUG28835.1"/>
    </source>
</evidence>
<evidence type="ECO:0000256" key="1">
    <source>
        <dbReference type="ARBA" id="ARBA00022612"/>
    </source>
</evidence>
<dbReference type="InterPro" id="IPR038713">
    <property type="entry name" value="Terminase_Gp1_N_sf"/>
</dbReference>
<protein>
    <submittedName>
        <fullName evidence="4">Phage terminase, small subunit</fullName>
    </submittedName>
</protein>
<proteinExistence type="predicted"/>
<dbReference type="EMBL" id="LNQE01000171">
    <property type="protein sequence ID" value="KUG28835.1"/>
    <property type="molecule type" value="Genomic_DNA"/>
</dbReference>
<dbReference type="Pfam" id="PF03592">
    <property type="entry name" value="Terminase_2"/>
    <property type="match status" value="1"/>
</dbReference>
<dbReference type="PANTHER" id="PTHR41328">
    <property type="entry name" value="TERMINASE SMALL SUBUNIT-RELATED"/>
    <property type="match status" value="1"/>
</dbReference>
<accession>A0A0W8G8N0</accession>
<dbReference type="InterPro" id="IPR005335">
    <property type="entry name" value="Terminase_ssu"/>
</dbReference>
<name>A0A0W8G8N0_9ZZZZ</name>
<dbReference type="Gene3D" id="1.10.10.1400">
    <property type="entry name" value="Terminase, small subunit, N-terminal DNA-binding domain, HTH motif"/>
    <property type="match status" value="1"/>
</dbReference>
<organism evidence="4">
    <name type="scientific">hydrocarbon metagenome</name>
    <dbReference type="NCBI Taxonomy" id="938273"/>
    <lineage>
        <taxon>unclassified sequences</taxon>
        <taxon>metagenomes</taxon>
        <taxon>ecological metagenomes</taxon>
    </lineage>
</organism>
<feature type="region of interest" description="Disordered" evidence="3">
    <location>
        <begin position="173"/>
        <end position="205"/>
    </location>
</feature>
<dbReference type="GO" id="GO:0051276">
    <property type="term" value="P:chromosome organization"/>
    <property type="evidence" value="ECO:0007669"/>
    <property type="project" value="InterPro"/>
</dbReference>
<gene>
    <name evidence="4" type="ORF">ASZ90_001291</name>
</gene>
<dbReference type="PANTHER" id="PTHR41328:SF2">
    <property type="entry name" value="TERMINASE SMALL SUBUNIT"/>
    <property type="match status" value="1"/>
</dbReference>
<reference evidence="4" key="1">
    <citation type="journal article" date="2015" name="Proc. Natl. Acad. Sci. U.S.A.">
        <title>Networks of energetic and metabolic interactions define dynamics in microbial communities.</title>
        <authorList>
            <person name="Embree M."/>
            <person name="Liu J.K."/>
            <person name="Al-Bassam M.M."/>
            <person name="Zengler K."/>
        </authorList>
    </citation>
    <scope>NUCLEOTIDE SEQUENCE</scope>
</reference>
<keyword evidence="2" id="KW-0231">Viral genome packaging</keyword>
<dbReference type="AlphaFoldDB" id="A0A0W8G8N0"/>
<comment type="caution">
    <text evidence="4">The sequence shown here is derived from an EMBL/GenBank/DDBJ whole genome shotgun (WGS) entry which is preliminary data.</text>
</comment>